<proteinExistence type="predicted"/>
<keyword evidence="2" id="KW-0378">Hydrolase</keyword>
<dbReference type="Pfam" id="PF12705">
    <property type="entry name" value="PDDEXK_1"/>
    <property type="match status" value="1"/>
</dbReference>
<keyword evidence="1" id="KW-0227">DNA damage</keyword>
<evidence type="ECO:0000313" key="6">
    <source>
        <dbReference type="Proteomes" id="UP001163387"/>
    </source>
</evidence>
<keyword evidence="2" id="KW-0547">Nucleotide-binding</keyword>
<dbReference type="InterPro" id="IPR038726">
    <property type="entry name" value="PDDEXK_AddAB-type"/>
</dbReference>
<dbReference type="RefSeq" id="WP_281748645.1">
    <property type="nucleotide sequence ID" value="NZ_AP026933.1"/>
</dbReference>
<accession>A0ABM8BYV2</accession>
<dbReference type="InterPro" id="IPR011604">
    <property type="entry name" value="PDDEXK-like_dom_sf"/>
</dbReference>
<keyword evidence="2" id="KW-0067">ATP-binding</keyword>
<evidence type="ECO:0000256" key="1">
    <source>
        <dbReference type="ARBA" id="ARBA00022763"/>
    </source>
</evidence>
<evidence type="ECO:0000313" key="5">
    <source>
        <dbReference type="EMBL" id="BDT05075.1"/>
    </source>
</evidence>
<gene>
    <name evidence="5" type="ORF">SHM_27210</name>
</gene>
<dbReference type="Proteomes" id="UP001163387">
    <property type="component" value="Chromosome"/>
</dbReference>
<feature type="domain" description="PD-(D/E)XK endonuclease-like" evidence="4">
    <location>
        <begin position="57"/>
        <end position="176"/>
    </location>
</feature>
<keyword evidence="3" id="KW-0234">DNA repair</keyword>
<organism evidence="5 6">
    <name type="scientific">Spiroplasma ixodetis</name>
    <dbReference type="NCBI Taxonomy" id="2141"/>
    <lineage>
        <taxon>Bacteria</taxon>
        <taxon>Bacillati</taxon>
        <taxon>Mycoplasmatota</taxon>
        <taxon>Mollicutes</taxon>
        <taxon>Entomoplasmatales</taxon>
        <taxon>Spiroplasmataceae</taxon>
        <taxon>Spiroplasma</taxon>
    </lineage>
</organism>
<name>A0ABM8BYV2_9MOLU</name>
<dbReference type="EMBL" id="AP026933">
    <property type="protein sequence ID" value="BDT05075.1"/>
    <property type="molecule type" value="Genomic_DNA"/>
</dbReference>
<protein>
    <recommendedName>
        <fullName evidence="4">PD-(D/E)XK endonuclease-like domain-containing protein</fullName>
    </recommendedName>
</protein>
<keyword evidence="2" id="KW-0347">Helicase</keyword>
<evidence type="ECO:0000256" key="3">
    <source>
        <dbReference type="ARBA" id="ARBA00023204"/>
    </source>
</evidence>
<sequence>MQLNNQKNNLIFKKETHQYFLNKKELISVSKILNYYLGNSYCKCNKCKYCFNINNARIRGNAVHKVAELYFKNINIKNISNQIKNYIKDLFSQNYLNYCYTLLDYLPTKFINNNEYISEKMFNADIVAGTPDLIYKENNLNIIVDFKTYKVFTKELLEKSKLQIIAYYWLLKNNNYELSNIHFICWVKENEIELIKVEITNELLIEWEKAIWTWKELK</sequence>
<evidence type="ECO:0000256" key="2">
    <source>
        <dbReference type="ARBA" id="ARBA00022806"/>
    </source>
</evidence>
<reference evidence="5 6" key="1">
    <citation type="journal article" date="2022" name="Front. Microbiol.">
        <title>Male-killing mechanisms vary between Spiroplasma species.</title>
        <authorList>
            <person name="Arai H."/>
            <person name="Inoue M."/>
            <person name="Kageyama D."/>
        </authorList>
    </citation>
    <scope>NUCLEOTIDE SEQUENCE [LARGE SCALE GENOMIC DNA]</scope>
    <source>
        <strain evidence="6">sHm</strain>
    </source>
</reference>
<keyword evidence="6" id="KW-1185">Reference proteome</keyword>
<evidence type="ECO:0000259" key="4">
    <source>
        <dbReference type="Pfam" id="PF12705"/>
    </source>
</evidence>
<dbReference type="Gene3D" id="3.90.320.10">
    <property type="match status" value="1"/>
</dbReference>